<protein>
    <submittedName>
        <fullName evidence="1">Uncharacterized protein</fullName>
    </submittedName>
</protein>
<accession>A0A9N9LDF9</accession>
<evidence type="ECO:0000313" key="2">
    <source>
        <dbReference type="Proteomes" id="UP000696280"/>
    </source>
</evidence>
<proteinExistence type="predicted"/>
<dbReference type="Proteomes" id="UP000696280">
    <property type="component" value="Unassembled WGS sequence"/>
</dbReference>
<dbReference type="EMBL" id="CAJVRL010000127">
    <property type="protein sequence ID" value="CAG8962160.1"/>
    <property type="molecule type" value="Genomic_DNA"/>
</dbReference>
<keyword evidence="2" id="KW-1185">Reference proteome</keyword>
<reference evidence="1" key="1">
    <citation type="submission" date="2021-07" db="EMBL/GenBank/DDBJ databases">
        <authorList>
            <person name="Durling M."/>
        </authorList>
    </citation>
    <scope>NUCLEOTIDE SEQUENCE</scope>
</reference>
<gene>
    <name evidence="1" type="ORF">HYFRA_00005207</name>
</gene>
<evidence type="ECO:0000313" key="1">
    <source>
        <dbReference type="EMBL" id="CAG8962160.1"/>
    </source>
</evidence>
<dbReference type="OrthoDB" id="10523969at2759"/>
<sequence>MSILNYFILNVHYPTCEFSPTLPRSQHASPWHWPTQRYTVTDVKTAGATPYHHLRLLGVPTVKASTIINFRLRLEFLEVIVFGVRHILISISAEISRTLGSIAVRAGDAQLLSTAGLLPAGAMVFESMEEEPSRGVDQVEAWWC</sequence>
<name>A0A9N9LDF9_9HELO</name>
<organism evidence="1 2">
    <name type="scientific">Hymenoscyphus fraxineus</name>
    <dbReference type="NCBI Taxonomy" id="746836"/>
    <lineage>
        <taxon>Eukaryota</taxon>
        <taxon>Fungi</taxon>
        <taxon>Dikarya</taxon>
        <taxon>Ascomycota</taxon>
        <taxon>Pezizomycotina</taxon>
        <taxon>Leotiomycetes</taxon>
        <taxon>Helotiales</taxon>
        <taxon>Helotiaceae</taxon>
        <taxon>Hymenoscyphus</taxon>
    </lineage>
</organism>
<comment type="caution">
    <text evidence="1">The sequence shown here is derived from an EMBL/GenBank/DDBJ whole genome shotgun (WGS) entry which is preliminary data.</text>
</comment>
<dbReference type="AlphaFoldDB" id="A0A9N9LDF9"/>